<dbReference type="InterPro" id="IPR009081">
    <property type="entry name" value="PP-bd_ACP"/>
</dbReference>
<gene>
    <name evidence="6" type="ORF">Pa4123_45350</name>
</gene>
<sequence length="1104" mass="117885">MPALLPELFLDRARRHPEAPAVRSGSRVVTYRELESAARRVAGALAAHGVRAESTVGIHVPPGPDLVAALLGTWLAGGCYVPLDPMAPAARLREVLDLAGARIVLTTAGGAPREPLGHAVVWDVSRPAGGDRPLPAAAPDRAAYMIFTSGSTGRPKGVVVEHAGIANRVRWGVRALGLSDADRVLQKTPLAFDAAGWEIFAPLLCGGAVTFGRPDAGRDAAELVRSIREQRATVLQVVPTMLRLLANEPDLASCRSLRLICCAGEPLHAELCQRVLRQLDVQILNTYGPTECSIDALAGWFDPAQASGPVPIGRPIDGARAVLLPPDPGVSDDPAPRELYLGGVGVARGYHGEAALTAERFLPDPEGPPGARLYRTGDLVRPRPDGTLEFVSRADDQVKLNGVRIEPAEVEAALAAHPDVTEAAVRVVTDGRGTRQLAAWVVTGRESTVDGLADHLRRRLPPAMVPALFTRLDALPRTVSGKTDRARLPEPDRTGPANGAVGEGVPASTETRIVMSVWRRLLAVDDIGPDDDFYRLGGHSLLMTRLAADLREATGLALDFRDLHRATTVRAQARLLREAEQAQPIEPLPPGARLPLSPAQERFWVLDRMNPASPEYLLPILTWLPAGVPPEVVERALALVMGCHDVLRTRYVMDADGLAAIVESDPGVPLRVERVSPSGIGKVVAAELAEGFDLAVAPLFRATLVHDGGPEQLLVLVCHHIVCDGWSARLLDRQIAETVAVLAAGRTPTLHRPALRYPDAVAWLRARPAAELADDLAYWRETLDGLPPLELPTAHERPARRSLDGAAIAFELPASVVDGLLAAGRDAGATPYVAFLTLWTVLLGRAGGGWDFGVGVPHAGRSRPELHELVGPFIETVVIRSRLAPELPFAEALARVERACREGFARHGAPFEIVADAVAGPRDLSRTPLFQTQFTMAGDGLAGPHRRERDVAVLSEAPTAARTDLALTLWPYPDGRYGGAIEYAATVYARGTVEALVAGFGALAARFAAEPTLALNVADAPPPAARHEQVILGFARDLLKRDDIAPDDDVFACGGTSLLAARLLWNVQSAFGVEVPLRAFFDRPTVAGLAGEVERLVRAEFDGQ</sequence>
<dbReference type="PROSITE" id="PS00455">
    <property type="entry name" value="AMP_BINDING"/>
    <property type="match status" value="1"/>
</dbReference>
<dbReference type="NCBIfam" id="TIGR01733">
    <property type="entry name" value="AA-adenyl-dom"/>
    <property type="match status" value="1"/>
</dbReference>
<dbReference type="Pfam" id="PF13193">
    <property type="entry name" value="AMP-binding_C"/>
    <property type="match status" value="1"/>
</dbReference>
<dbReference type="CDD" id="cd19531">
    <property type="entry name" value="LCL_NRPS-like"/>
    <property type="match status" value="1"/>
</dbReference>
<dbReference type="PROSITE" id="PS00012">
    <property type="entry name" value="PHOSPHOPANTETHEINE"/>
    <property type="match status" value="1"/>
</dbReference>
<dbReference type="CDD" id="cd05930">
    <property type="entry name" value="A_NRPS"/>
    <property type="match status" value="1"/>
</dbReference>
<dbReference type="PANTHER" id="PTHR45527:SF1">
    <property type="entry name" value="FATTY ACID SYNTHASE"/>
    <property type="match status" value="1"/>
</dbReference>
<dbReference type="PROSITE" id="PS50075">
    <property type="entry name" value="CARRIER"/>
    <property type="match status" value="2"/>
</dbReference>
<keyword evidence="7" id="KW-1185">Reference proteome</keyword>
<evidence type="ECO:0000259" key="5">
    <source>
        <dbReference type="PROSITE" id="PS50075"/>
    </source>
</evidence>
<protein>
    <recommendedName>
        <fullName evidence="5">Carrier domain-containing protein</fullName>
    </recommendedName>
</protein>
<evidence type="ECO:0000256" key="2">
    <source>
        <dbReference type="ARBA" id="ARBA00022450"/>
    </source>
</evidence>
<dbReference type="Gene3D" id="3.30.300.30">
    <property type="match status" value="1"/>
</dbReference>
<dbReference type="InterPro" id="IPR025110">
    <property type="entry name" value="AMP-bd_C"/>
</dbReference>
<dbReference type="Pfam" id="PF00550">
    <property type="entry name" value="PP-binding"/>
    <property type="match status" value="2"/>
</dbReference>
<dbReference type="SMART" id="SM00823">
    <property type="entry name" value="PKS_PP"/>
    <property type="match status" value="2"/>
</dbReference>
<feature type="domain" description="Carrier" evidence="5">
    <location>
        <begin position="1022"/>
        <end position="1097"/>
    </location>
</feature>
<evidence type="ECO:0000313" key="7">
    <source>
        <dbReference type="Proteomes" id="UP001144280"/>
    </source>
</evidence>
<dbReference type="SUPFAM" id="SSF47336">
    <property type="entry name" value="ACP-like"/>
    <property type="match status" value="2"/>
</dbReference>
<reference evidence="6" key="1">
    <citation type="submission" date="2022-12" db="EMBL/GenBank/DDBJ databases">
        <title>New Phytohabitans aurantiacus sp. RD004123 nov., an actinomycete isolated from soil.</title>
        <authorList>
            <person name="Triningsih D.W."/>
            <person name="Harunari E."/>
            <person name="Igarashi Y."/>
        </authorList>
    </citation>
    <scope>NUCLEOTIDE SEQUENCE</scope>
    <source>
        <strain evidence="6">RD004123</strain>
    </source>
</reference>
<dbReference type="Gene3D" id="3.40.50.980">
    <property type="match status" value="2"/>
</dbReference>
<name>A0ABQ5QY87_9ACTN</name>
<evidence type="ECO:0000256" key="3">
    <source>
        <dbReference type="ARBA" id="ARBA00022553"/>
    </source>
</evidence>
<evidence type="ECO:0000256" key="4">
    <source>
        <dbReference type="SAM" id="MobiDB-lite"/>
    </source>
</evidence>
<keyword evidence="2" id="KW-0596">Phosphopantetheine</keyword>
<accession>A0ABQ5QY87</accession>
<dbReference type="InterPro" id="IPR045851">
    <property type="entry name" value="AMP-bd_C_sf"/>
</dbReference>
<dbReference type="InterPro" id="IPR000873">
    <property type="entry name" value="AMP-dep_synth/lig_dom"/>
</dbReference>
<dbReference type="Gene3D" id="2.30.38.10">
    <property type="entry name" value="Luciferase, Domain 3"/>
    <property type="match status" value="1"/>
</dbReference>
<dbReference type="Gene3D" id="3.30.559.30">
    <property type="entry name" value="Nonribosomal peptide synthetase, condensation domain"/>
    <property type="match status" value="1"/>
</dbReference>
<dbReference type="SUPFAM" id="SSF56801">
    <property type="entry name" value="Acetyl-CoA synthetase-like"/>
    <property type="match status" value="1"/>
</dbReference>
<dbReference type="InterPro" id="IPR001242">
    <property type="entry name" value="Condensation_dom"/>
</dbReference>
<dbReference type="Gene3D" id="3.30.559.10">
    <property type="entry name" value="Chloramphenicol acetyltransferase-like domain"/>
    <property type="match status" value="1"/>
</dbReference>
<comment type="cofactor">
    <cofactor evidence="1">
        <name>pantetheine 4'-phosphate</name>
        <dbReference type="ChEBI" id="CHEBI:47942"/>
    </cofactor>
</comment>
<feature type="domain" description="Carrier" evidence="5">
    <location>
        <begin position="505"/>
        <end position="580"/>
    </location>
</feature>
<dbReference type="SUPFAM" id="SSF52777">
    <property type="entry name" value="CoA-dependent acyltransferases"/>
    <property type="match status" value="2"/>
</dbReference>
<organism evidence="6 7">
    <name type="scientific">Phytohabitans aurantiacus</name>
    <dbReference type="NCBI Taxonomy" id="3016789"/>
    <lineage>
        <taxon>Bacteria</taxon>
        <taxon>Bacillati</taxon>
        <taxon>Actinomycetota</taxon>
        <taxon>Actinomycetes</taxon>
        <taxon>Micromonosporales</taxon>
        <taxon>Micromonosporaceae</taxon>
    </lineage>
</organism>
<proteinExistence type="predicted"/>
<feature type="region of interest" description="Disordered" evidence="4">
    <location>
        <begin position="480"/>
        <end position="504"/>
    </location>
</feature>
<dbReference type="InterPro" id="IPR020806">
    <property type="entry name" value="PKS_PP-bd"/>
</dbReference>
<dbReference type="InterPro" id="IPR006162">
    <property type="entry name" value="Ppantetheine_attach_site"/>
</dbReference>
<dbReference type="Gene3D" id="1.10.1200.10">
    <property type="entry name" value="ACP-like"/>
    <property type="match status" value="2"/>
</dbReference>
<keyword evidence="3" id="KW-0597">Phosphoprotein</keyword>
<dbReference type="InterPro" id="IPR023213">
    <property type="entry name" value="CAT-like_dom_sf"/>
</dbReference>
<evidence type="ECO:0000256" key="1">
    <source>
        <dbReference type="ARBA" id="ARBA00001957"/>
    </source>
</evidence>
<dbReference type="Proteomes" id="UP001144280">
    <property type="component" value="Unassembled WGS sequence"/>
</dbReference>
<dbReference type="InterPro" id="IPR020845">
    <property type="entry name" value="AMP-binding_CS"/>
</dbReference>
<dbReference type="Pfam" id="PF00668">
    <property type="entry name" value="Condensation"/>
    <property type="match status" value="1"/>
</dbReference>
<evidence type="ECO:0000313" key="6">
    <source>
        <dbReference type="EMBL" id="GLH99260.1"/>
    </source>
</evidence>
<dbReference type="EMBL" id="BSDI01000022">
    <property type="protein sequence ID" value="GLH99260.1"/>
    <property type="molecule type" value="Genomic_DNA"/>
</dbReference>
<dbReference type="InterPro" id="IPR010071">
    <property type="entry name" value="AA_adenyl_dom"/>
</dbReference>
<dbReference type="Pfam" id="PF00501">
    <property type="entry name" value="AMP-binding"/>
    <property type="match status" value="1"/>
</dbReference>
<feature type="compositionally biased region" description="Basic and acidic residues" evidence="4">
    <location>
        <begin position="482"/>
        <end position="493"/>
    </location>
</feature>
<dbReference type="PANTHER" id="PTHR45527">
    <property type="entry name" value="NONRIBOSOMAL PEPTIDE SYNTHETASE"/>
    <property type="match status" value="1"/>
</dbReference>
<dbReference type="InterPro" id="IPR036736">
    <property type="entry name" value="ACP-like_sf"/>
</dbReference>
<comment type="caution">
    <text evidence="6">The sequence shown here is derived from an EMBL/GenBank/DDBJ whole genome shotgun (WGS) entry which is preliminary data.</text>
</comment>